<dbReference type="WBParaSite" id="PTRK_0000418000.1">
    <property type="protein sequence ID" value="PTRK_0000418000.1"/>
    <property type="gene ID" value="PTRK_0000418000"/>
</dbReference>
<dbReference type="Proteomes" id="UP000038045">
    <property type="component" value="Unplaced"/>
</dbReference>
<organism evidence="1 2">
    <name type="scientific">Parastrongyloides trichosuri</name>
    <name type="common">Possum-specific nematode worm</name>
    <dbReference type="NCBI Taxonomy" id="131310"/>
    <lineage>
        <taxon>Eukaryota</taxon>
        <taxon>Metazoa</taxon>
        <taxon>Ecdysozoa</taxon>
        <taxon>Nematoda</taxon>
        <taxon>Chromadorea</taxon>
        <taxon>Rhabditida</taxon>
        <taxon>Tylenchina</taxon>
        <taxon>Panagrolaimomorpha</taxon>
        <taxon>Strongyloidoidea</taxon>
        <taxon>Strongyloididae</taxon>
        <taxon>Parastrongyloides</taxon>
    </lineage>
</organism>
<sequence length="115" mass="13593">MSAWDIKSIVEKIPVTEKGKKTYLFKVRWADSLVTENDFRDKSIVRSFLNGDFQYKVIGPERKTNDKSVIPITKMYWIIESEKTGEQKRVSYKTVKDEYPDQLIKFYEKNAAPYI</sequence>
<dbReference type="AlphaFoldDB" id="A0A0N4Z9X2"/>
<protein>
    <submittedName>
        <fullName evidence="2">Chromo domain-containing protein</fullName>
    </submittedName>
</protein>
<evidence type="ECO:0000313" key="2">
    <source>
        <dbReference type="WBParaSite" id="PTRK_0000418000.1"/>
    </source>
</evidence>
<name>A0A0N4Z9X2_PARTI</name>
<accession>A0A0N4Z9X2</accession>
<reference evidence="2" key="1">
    <citation type="submission" date="2017-02" db="UniProtKB">
        <authorList>
            <consortium name="WormBaseParasite"/>
        </authorList>
    </citation>
    <scope>IDENTIFICATION</scope>
</reference>
<keyword evidence="1" id="KW-1185">Reference proteome</keyword>
<evidence type="ECO:0000313" key="1">
    <source>
        <dbReference type="Proteomes" id="UP000038045"/>
    </source>
</evidence>
<proteinExistence type="predicted"/>